<proteinExistence type="predicted"/>
<accession>A0A3N1H8A8</accession>
<protein>
    <submittedName>
        <fullName evidence="3">Uncharacterized protein DUF2530</fullName>
    </submittedName>
</protein>
<comment type="caution">
    <text evidence="3">The sequence shown here is derived from an EMBL/GenBank/DDBJ whole genome shotgun (WGS) entry which is preliminary data.</text>
</comment>
<feature type="region of interest" description="Disordered" evidence="1">
    <location>
        <begin position="1"/>
        <end position="29"/>
    </location>
</feature>
<keyword evidence="2" id="KW-1133">Transmembrane helix</keyword>
<feature type="transmembrane region" description="Helical" evidence="2">
    <location>
        <begin position="58"/>
        <end position="79"/>
    </location>
</feature>
<dbReference type="Pfam" id="PF10745">
    <property type="entry name" value="DUF2530"/>
    <property type="match status" value="1"/>
</dbReference>
<evidence type="ECO:0000256" key="2">
    <source>
        <dbReference type="SAM" id="Phobius"/>
    </source>
</evidence>
<gene>
    <name evidence="3" type="ORF">EDD40_4117</name>
</gene>
<sequence length="98" mass="10355">MFQAGSLPDVAEQDSTPLPPPPPLPPRLADPVPAIVAGTALWLLALVGVLLFARDHTVLLWTCLSGGLLGLIGYGIFTWQRSAARRGSRTAQQGQGLE</sequence>
<evidence type="ECO:0000313" key="3">
    <source>
        <dbReference type="EMBL" id="ROP38753.1"/>
    </source>
</evidence>
<keyword evidence="4" id="KW-1185">Reference proteome</keyword>
<evidence type="ECO:0000256" key="1">
    <source>
        <dbReference type="SAM" id="MobiDB-lite"/>
    </source>
</evidence>
<dbReference type="Proteomes" id="UP000268727">
    <property type="component" value="Unassembled WGS sequence"/>
</dbReference>
<feature type="transmembrane region" description="Helical" evidence="2">
    <location>
        <begin position="32"/>
        <end position="52"/>
    </location>
</feature>
<dbReference type="AlphaFoldDB" id="A0A3N1H8A8"/>
<organism evidence="3 4">
    <name type="scientific">Saccharothrix texasensis</name>
    <dbReference type="NCBI Taxonomy" id="103734"/>
    <lineage>
        <taxon>Bacteria</taxon>
        <taxon>Bacillati</taxon>
        <taxon>Actinomycetota</taxon>
        <taxon>Actinomycetes</taxon>
        <taxon>Pseudonocardiales</taxon>
        <taxon>Pseudonocardiaceae</taxon>
        <taxon>Saccharothrix</taxon>
    </lineage>
</organism>
<keyword evidence="2" id="KW-0472">Membrane</keyword>
<name>A0A3N1H8A8_9PSEU</name>
<reference evidence="3 4" key="1">
    <citation type="submission" date="2018-11" db="EMBL/GenBank/DDBJ databases">
        <title>Sequencing the genomes of 1000 actinobacteria strains.</title>
        <authorList>
            <person name="Klenk H.-P."/>
        </authorList>
    </citation>
    <scope>NUCLEOTIDE SEQUENCE [LARGE SCALE GENOMIC DNA]</scope>
    <source>
        <strain evidence="3 4">DSM 44231</strain>
    </source>
</reference>
<feature type="compositionally biased region" description="Pro residues" evidence="1">
    <location>
        <begin position="17"/>
        <end position="28"/>
    </location>
</feature>
<dbReference type="EMBL" id="RJKM01000001">
    <property type="protein sequence ID" value="ROP38753.1"/>
    <property type="molecule type" value="Genomic_DNA"/>
</dbReference>
<dbReference type="InterPro" id="IPR019681">
    <property type="entry name" value="DUF2530"/>
</dbReference>
<keyword evidence="2" id="KW-0812">Transmembrane</keyword>
<evidence type="ECO:0000313" key="4">
    <source>
        <dbReference type="Proteomes" id="UP000268727"/>
    </source>
</evidence>